<protein>
    <submittedName>
        <fullName evidence="1">Uncharacterized protein</fullName>
    </submittedName>
</protein>
<accession>A0AB74FDM4</accession>
<organism evidence="1 2">
    <name type="scientific">Mycobacteroides abscessus subsp. abscessus</name>
    <dbReference type="NCBI Taxonomy" id="1185650"/>
    <lineage>
        <taxon>Bacteria</taxon>
        <taxon>Bacillati</taxon>
        <taxon>Actinomycetota</taxon>
        <taxon>Actinomycetes</taxon>
        <taxon>Mycobacteriales</taxon>
        <taxon>Mycobacteriaceae</taxon>
        <taxon>Mycobacteroides</taxon>
        <taxon>Mycobacteroides abscessus</taxon>
    </lineage>
</organism>
<evidence type="ECO:0000313" key="1">
    <source>
        <dbReference type="EMBL" id="SIM96984.1"/>
    </source>
</evidence>
<dbReference type="Proteomes" id="UP000184831">
    <property type="component" value="Unassembled WGS sequence"/>
</dbReference>
<gene>
    <name evidence="1" type="ORF">SAMEA2152244_02826</name>
</gene>
<comment type="caution">
    <text evidence="1">The sequence shown here is derived from an EMBL/GenBank/DDBJ whole genome shotgun (WGS) entry which is preliminary data.</text>
</comment>
<proteinExistence type="predicted"/>
<reference evidence="1 2" key="1">
    <citation type="submission" date="2016-11" db="EMBL/GenBank/DDBJ databases">
        <authorList>
            <consortium name="Pathogen Informatics"/>
        </authorList>
    </citation>
    <scope>NUCLEOTIDE SEQUENCE [LARGE SCALE GENOMIC DNA]</scope>
    <source>
        <strain evidence="1 2">696</strain>
    </source>
</reference>
<dbReference type="AlphaFoldDB" id="A0AB74FDM4"/>
<evidence type="ECO:0000313" key="2">
    <source>
        <dbReference type="Proteomes" id="UP000184831"/>
    </source>
</evidence>
<name>A0AB74FDM4_9MYCO</name>
<dbReference type="EMBL" id="FSQE01000004">
    <property type="protein sequence ID" value="SIM96984.1"/>
    <property type="molecule type" value="Genomic_DNA"/>
</dbReference>
<sequence>MTTQAITDIKELVGEMPARGCEWPSHACDSQAHWIARCHCMRGWVCVSLVLELCDRHKDEALSIATEAVTERRFCYSCGVAALSSSDVVGPVMPL</sequence>